<dbReference type="GO" id="GO:0032259">
    <property type="term" value="P:methylation"/>
    <property type="evidence" value="ECO:0007669"/>
    <property type="project" value="UniProtKB-KW"/>
</dbReference>
<evidence type="ECO:0000256" key="10">
    <source>
        <dbReference type="ARBA" id="ARBA00031323"/>
    </source>
</evidence>
<comment type="subcellular location">
    <subcellularLocation>
        <location evidence="1">Cytoplasm</location>
    </subcellularLocation>
</comment>
<keyword evidence="8" id="KW-0949">S-adenosyl-L-methionine</keyword>
<dbReference type="InterPro" id="IPR029063">
    <property type="entry name" value="SAM-dependent_MTases_sf"/>
</dbReference>
<sequence length="421" mass="44458">MRDGVGMVDERVLGAFETVPRHLFLPEIAAETAYQDEAIVTKRDVDGQAISSSSQPAMMALMLDQLGLAPGHRVLEIGAGTGYNAALMYELVSPGGEVVSVDIDADLVAGARENLASAGCRGVDVVCADGVAGHPERAPYDRIIATVGVWDLAPAWLDQLAPGGRIVAPLDLGGPQRSVAFDAVDGYWAGRSALPCGFMRLRGAFAGPERTDVLDCETGLTITLPRGGSLDRQAVLAAFTEPPVRRDSEVTVDSREVFGGLGLWLAIRGSGWCTLSESAAARRSHLSELSLSIGERWLTAGFSATDSLALLGRQDTLTALGYGPRGAELATALAGEIRAWDAAGRPGGAGLRVDAFPASTSDSVIAAHSLVRRRKSRRRPRPDPARPDGQLGESSPIRPSGELADRYVLDKTHTRLVLSFT</sequence>
<keyword evidence="7" id="KW-0808">Transferase</keyword>
<keyword evidence="14" id="KW-1185">Reference proteome</keyword>
<reference evidence="13" key="1">
    <citation type="submission" date="2023-03" db="EMBL/GenBank/DDBJ databases">
        <title>Amycolatopsis taiwanensis NBRC 103393.</title>
        <authorList>
            <person name="Ichikawa N."/>
            <person name="Sato H."/>
            <person name="Tonouchi N."/>
        </authorList>
    </citation>
    <scope>NUCLEOTIDE SEQUENCE</scope>
    <source>
        <strain evidence="13">NBRC 103393</strain>
    </source>
</reference>
<feature type="compositionally biased region" description="Basic residues" evidence="12">
    <location>
        <begin position="371"/>
        <end position="380"/>
    </location>
</feature>
<evidence type="ECO:0000256" key="1">
    <source>
        <dbReference type="ARBA" id="ARBA00004496"/>
    </source>
</evidence>
<organism evidence="13 14">
    <name type="scientific">Amycolatopsis taiwanensis</name>
    <dbReference type="NCBI Taxonomy" id="342230"/>
    <lineage>
        <taxon>Bacteria</taxon>
        <taxon>Bacillati</taxon>
        <taxon>Actinomycetota</taxon>
        <taxon>Actinomycetes</taxon>
        <taxon>Pseudonocardiales</taxon>
        <taxon>Pseudonocardiaceae</taxon>
        <taxon>Amycolatopsis</taxon>
    </lineage>
</organism>
<evidence type="ECO:0000256" key="7">
    <source>
        <dbReference type="ARBA" id="ARBA00022679"/>
    </source>
</evidence>
<evidence type="ECO:0000256" key="9">
    <source>
        <dbReference type="ARBA" id="ARBA00030757"/>
    </source>
</evidence>
<evidence type="ECO:0000256" key="8">
    <source>
        <dbReference type="ARBA" id="ARBA00022691"/>
    </source>
</evidence>
<evidence type="ECO:0000256" key="4">
    <source>
        <dbReference type="ARBA" id="ARBA00013346"/>
    </source>
</evidence>
<evidence type="ECO:0000256" key="3">
    <source>
        <dbReference type="ARBA" id="ARBA00011890"/>
    </source>
</evidence>
<dbReference type="GO" id="GO:0004719">
    <property type="term" value="F:protein-L-isoaspartate (D-aspartate) O-methyltransferase activity"/>
    <property type="evidence" value="ECO:0007669"/>
    <property type="project" value="UniProtKB-EC"/>
</dbReference>
<dbReference type="InterPro" id="IPR000682">
    <property type="entry name" value="PCMT"/>
</dbReference>
<dbReference type="SUPFAM" id="SSF53335">
    <property type="entry name" value="S-adenosyl-L-methionine-dependent methyltransferases"/>
    <property type="match status" value="1"/>
</dbReference>
<dbReference type="CDD" id="cd02440">
    <property type="entry name" value="AdoMet_MTases"/>
    <property type="match status" value="1"/>
</dbReference>
<dbReference type="Proteomes" id="UP001165136">
    <property type="component" value="Unassembled WGS sequence"/>
</dbReference>
<dbReference type="Gene3D" id="3.40.50.150">
    <property type="entry name" value="Vaccinia Virus protein VP39"/>
    <property type="match status" value="1"/>
</dbReference>
<proteinExistence type="inferred from homology"/>
<name>A0A9W6R3B0_9PSEU</name>
<dbReference type="PANTHER" id="PTHR11579">
    <property type="entry name" value="PROTEIN-L-ISOASPARTATE O-METHYLTRANSFERASE"/>
    <property type="match status" value="1"/>
</dbReference>
<evidence type="ECO:0000256" key="2">
    <source>
        <dbReference type="ARBA" id="ARBA00005369"/>
    </source>
</evidence>
<dbReference type="NCBIfam" id="TIGR04364">
    <property type="entry name" value="methyltran_FxLD"/>
    <property type="match status" value="1"/>
</dbReference>
<dbReference type="AlphaFoldDB" id="A0A9W6R3B0"/>
<keyword evidence="5" id="KW-0963">Cytoplasm</keyword>
<keyword evidence="6" id="KW-0489">Methyltransferase</keyword>
<dbReference type="Pfam" id="PF01135">
    <property type="entry name" value="PCMT"/>
    <property type="match status" value="1"/>
</dbReference>
<protein>
    <recommendedName>
        <fullName evidence="4">Protein-L-isoaspartate O-methyltransferase</fullName>
        <ecNumber evidence="3">2.1.1.77</ecNumber>
    </recommendedName>
    <alternativeName>
        <fullName evidence="11">L-isoaspartyl protein carboxyl methyltransferase</fullName>
    </alternativeName>
    <alternativeName>
        <fullName evidence="9">Protein L-isoaspartyl methyltransferase</fullName>
    </alternativeName>
    <alternativeName>
        <fullName evidence="10">Protein-beta-aspartate methyltransferase</fullName>
    </alternativeName>
</protein>
<dbReference type="InterPro" id="IPR027573">
    <property type="entry name" value="Methyltran_FxLD"/>
</dbReference>
<evidence type="ECO:0000313" key="13">
    <source>
        <dbReference type="EMBL" id="GLY66872.1"/>
    </source>
</evidence>
<comment type="caution">
    <text evidence="13">The sequence shown here is derived from an EMBL/GenBank/DDBJ whole genome shotgun (WGS) entry which is preliminary data.</text>
</comment>
<comment type="similarity">
    <text evidence="2">Belongs to the methyltransferase superfamily. L-isoaspartyl/D-aspartyl protein methyltransferase family.</text>
</comment>
<evidence type="ECO:0000256" key="5">
    <source>
        <dbReference type="ARBA" id="ARBA00022490"/>
    </source>
</evidence>
<evidence type="ECO:0000256" key="6">
    <source>
        <dbReference type="ARBA" id="ARBA00022603"/>
    </source>
</evidence>
<dbReference type="PANTHER" id="PTHR11579:SF0">
    <property type="entry name" value="PROTEIN-L-ISOASPARTATE(D-ASPARTATE) O-METHYLTRANSFERASE"/>
    <property type="match status" value="1"/>
</dbReference>
<evidence type="ECO:0000313" key="14">
    <source>
        <dbReference type="Proteomes" id="UP001165136"/>
    </source>
</evidence>
<evidence type="ECO:0000256" key="11">
    <source>
        <dbReference type="ARBA" id="ARBA00031350"/>
    </source>
</evidence>
<dbReference type="GO" id="GO:0005737">
    <property type="term" value="C:cytoplasm"/>
    <property type="evidence" value="ECO:0007669"/>
    <property type="project" value="UniProtKB-SubCell"/>
</dbReference>
<evidence type="ECO:0000256" key="12">
    <source>
        <dbReference type="SAM" id="MobiDB-lite"/>
    </source>
</evidence>
<dbReference type="EMBL" id="BSTI01000007">
    <property type="protein sequence ID" value="GLY66872.1"/>
    <property type="molecule type" value="Genomic_DNA"/>
</dbReference>
<feature type="region of interest" description="Disordered" evidence="12">
    <location>
        <begin position="371"/>
        <end position="404"/>
    </location>
</feature>
<dbReference type="EC" id="2.1.1.77" evidence="3"/>
<gene>
    <name evidence="13" type="ORF">Atai01_34910</name>
</gene>
<accession>A0A9W6R3B0</accession>